<dbReference type="PANTHER" id="PTHR46143:SF1">
    <property type="entry name" value="CALPAIN-7"/>
    <property type="match status" value="1"/>
</dbReference>
<protein>
    <submittedName>
        <fullName evidence="8">PALB protein</fullName>
    </submittedName>
</protein>
<dbReference type="PANTHER" id="PTHR46143">
    <property type="entry name" value="CALPAIN-7"/>
    <property type="match status" value="1"/>
</dbReference>
<keyword evidence="2 5" id="KW-0645">Protease</keyword>
<comment type="similarity">
    <text evidence="1">Belongs to the peptidase C2 family. PalB/RIM13 subfamily.</text>
</comment>
<dbReference type="EMBL" id="JAGPNK010000009">
    <property type="protein sequence ID" value="KAH7313252.1"/>
    <property type="molecule type" value="Genomic_DNA"/>
</dbReference>
<keyword evidence="3 5" id="KW-0378">Hydrolase</keyword>
<dbReference type="Pfam" id="PF01067">
    <property type="entry name" value="Calpain_III"/>
    <property type="match status" value="1"/>
</dbReference>
<proteinExistence type="inferred from homology"/>
<evidence type="ECO:0000256" key="4">
    <source>
        <dbReference type="ARBA" id="ARBA00022807"/>
    </source>
</evidence>
<evidence type="ECO:0000313" key="8">
    <source>
        <dbReference type="EMBL" id="KAH7313252.1"/>
    </source>
</evidence>
<organism evidence="8 9">
    <name type="scientific">Stachybotrys elegans</name>
    <dbReference type="NCBI Taxonomy" id="80388"/>
    <lineage>
        <taxon>Eukaryota</taxon>
        <taxon>Fungi</taxon>
        <taxon>Dikarya</taxon>
        <taxon>Ascomycota</taxon>
        <taxon>Pezizomycotina</taxon>
        <taxon>Sordariomycetes</taxon>
        <taxon>Hypocreomycetidae</taxon>
        <taxon>Hypocreales</taxon>
        <taxon>Stachybotryaceae</taxon>
        <taxon>Stachybotrys</taxon>
    </lineage>
</organism>
<dbReference type="InterPro" id="IPR051297">
    <property type="entry name" value="PalB/RIM13"/>
</dbReference>
<dbReference type="SUPFAM" id="SSF54001">
    <property type="entry name" value="Cysteine proteinases"/>
    <property type="match status" value="1"/>
</dbReference>
<dbReference type="Proteomes" id="UP000813444">
    <property type="component" value="Unassembled WGS sequence"/>
</dbReference>
<dbReference type="GO" id="GO:0004198">
    <property type="term" value="F:calcium-dependent cysteine-type endopeptidase activity"/>
    <property type="evidence" value="ECO:0007669"/>
    <property type="project" value="InterPro"/>
</dbReference>
<dbReference type="PROSITE" id="PS50203">
    <property type="entry name" value="CALPAIN_CAT"/>
    <property type="match status" value="1"/>
</dbReference>
<dbReference type="Pfam" id="PF25435">
    <property type="entry name" value="PalB_C"/>
    <property type="match status" value="1"/>
</dbReference>
<dbReference type="InterPro" id="IPR022682">
    <property type="entry name" value="Calpain_domain_III"/>
</dbReference>
<evidence type="ECO:0000256" key="6">
    <source>
        <dbReference type="SAM" id="MobiDB-lite"/>
    </source>
</evidence>
<gene>
    <name evidence="8" type="ORF">B0I35DRAFT_479956</name>
</gene>
<sequence>MQAAESLIAGSDGTDALNHAIRAAELYMLAAKEASSKTTAARLRRKCQQLIALAEQLKGQQNRDGGSSLLQGSSRLHGNDFPPWDSEPSESEFGLSPGEEPYTDNAAFSMSPAQTAILDSWVRPKDLFRATPKLNHGNDSSELDDEAIFMAATPNADLTQDVTTDCSVVAGLSAAIRVLIGNQAVLASIFYPYDHKAGRPRLSASGKYVLRMHFNGCDRRVVIDDRLPSSQNDRTLFVVDRQNPRLLWPALLEKAYLKVRGGYDFPGSNSSTDLWVLTGWVPEQVFLQSEDFDLDETWARIKSAHDSQDVVVTLGTGRTSGEEEEILGLIGEHDYAVQDLSATGGTRRMLIKNPWSNGPVWKGAGWSPAKHIVCSDPVSLASPDGKATEPLNPGSIWVSLEDVAQNFEAMYLNWNPRLFPHRQETHFTWELPPKNLSASLVRNPQFSLTSSKGGLVWVLVSRHFADAELDIARNKAGSMAAVSCRLGFMSILLFDNNGHKVQTSDAATYRGPYVDSPQTLARFRITPGKPYTIAVDQFELPLPTYTFTMSIFSAHPLQVHPAMDKMSHAKEQLGEWGRRTAGGNASRPTYFTNPQYTLKVLNSTPLSVLLSTDNRDFHVHVDVVWAQGKRVMSIRERDLVTSSGEYRRGCALADAASVDPGTYTIVCSTFEPQQFASFALRVSSMVPLELTPILPDMAGKLRFALDPVNLATGEEKRRAFISLSRLARVYISVHTTDPSAAQQTNRTLSMPMIRASVVRGWGPEQTTVAATGDGDFLEPTFALRSREFDLEPQRSSRDGIWLLLENIGASDTVCGINCELYSDSEVVLGHWETL</sequence>
<dbReference type="GO" id="GO:0006508">
    <property type="term" value="P:proteolysis"/>
    <property type="evidence" value="ECO:0007669"/>
    <property type="project" value="UniProtKB-KW"/>
</dbReference>
<feature type="active site" evidence="5">
    <location>
        <position position="333"/>
    </location>
</feature>
<evidence type="ECO:0000256" key="1">
    <source>
        <dbReference type="ARBA" id="ARBA00010193"/>
    </source>
</evidence>
<evidence type="ECO:0000256" key="2">
    <source>
        <dbReference type="ARBA" id="ARBA00022670"/>
    </source>
</evidence>
<keyword evidence="9" id="KW-1185">Reference proteome</keyword>
<dbReference type="OrthoDB" id="167576at2759"/>
<accession>A0A8K0SKK0</accession>
<keyword evidence="4 5" id="KW-0788">Thiol protease</keyword>
<dbReference type="AlphaFoldDB" id="A0A8K0SKK0"/>
<evidence type="ECO:0000256" key="3">
    <source>
        <dbReference type="ARBA" id="ARBA00022801"/>
    </source>
</evidence>
<comment type="caution">
    <text evidence="8">The sequence shown here is derived from an EMBL/GenBank/DDBJ whole genome shotgun (WGS) entry which is preliminary data.</text>
</comment>
<dbReference type="InterPro" id="IPR038765">
    <property type="entry name" value="Papain-like_cys_pep_sf"/>
</dbReference>
<evidence type="ECO:0000259" key="7">
    <source>
        <dbReference type="PROSITE" id="PS50203"/>
    </source>
</evidence>
<dbReference type="SMART" id="SM00720">
    <property type="entry name" value="calpain_III"/>
    <property type="match status" value="1"/>
</dbReference>
<dbReference type="Gene3D" id="2.60.120.380">
    <property type="match status" value="1"/>
</dbReference>
<dbReference type="InterPro" id="IPR022683">
    <property type="entry name" value="Calpain_III"/>
</dbReference>
<dbReference type="Pfam" id="PF00648">
    <property type="entry name" value="Peptidase_C2"/>
    <property type="match status" value="1"/>
</dbReference>
<dbReference type="CDD" id="cd00044">
    <property type="entry name" value="CysPc"/>
    <property type="match status" value="1"/>
</dbReference>
<feature type="active site" evidence="5">
    <location>
        <position position="166"/>
    </location>
</feature>
<feature type="active site" evidence="5">
    <location>
        <position position="353"/>
    </location>
</feature>
<evidence type="ECO:0000256" key="5">
    <source>
        <dbReference type="PROSITE-ProRule" id="PRU00239"/>
    </source>
</evidence>
<dbReference type="InterPro" id="IPR036213">
    <property type="entry name" value="Calpain_III_sf"/>
</dbReference>
<name>A0A8K0SKK0_9HYPO</name>
<feature type="domain" description="Calpain catalytic" evidence="7">
    <location>
        <begin position="90"/>
        <end position="416"/>
    </location>
</feature>
<dbReference type="Gene3D" id="3.90.70.10">
    <property type="entry name" value="Cysteine proteinases"/>
    <property type="match status" value="1"/>
</dbReference>
<evidence type="ECO:0000313" key="9">
    <source>
        <dbReference type="Proteomes" id="UP000813444"/>
    </source>
</evidence>
<dbReference type="InterPro" id="IPR001300">
    <property type="entry name" value="Peptidase_C2_calpain_cat"/>
</dbReference>
<feature type="region of interest" description="Disordered" evidence="6">
    <location>
        <begin position="61"/>
        <end position="106"/>
    </location>
</feature>
<feature type="compositionally biased region" description="Low complexity" evidence="6">
    <location>
        <begin position="65"/>
        <end position="76"/>
    </location>
</feature>
<dbReference type="SUPFAM" id="SSF49758">
    <property type="entry name" value="Calpain large subunit, middle domain (domain III)"/>
    <property type="match status" value="2"/>
</dbReference>
<dbReference type="SMART" id="SM00230">
    <property type="entry name" value="CysPc"/>
    <property type="match status" value="1"/>
</dbReference>
<reference evidence="8" key="1">
    <citation type="journal article" date="2021" name="Nat. Commun.">
        <title>Genetic determinants of endophytism in the Arabidopsis root mycobiome.</title>
        <authorList>
            <person name="Mesny F."/>
            <person name="Miyauchi S."/>
            <person name="Thiergart T."/>
            <person name="Pickel B."/>
            <person name="Atanasova L."/>
            <person name="Karlsson M."/>
            <person name="Huettel B."/>
            <person name="Barry K.W."/>
            <person name="Haridas S."/>
            <person name="Chen C."/>
            <person name="Bauer D."/>
            <person name="Andreopoulos W."/>
            <person name="Pangilinan J."/>
            <person name="LaButti K."/>
            <person name="Riley R."/>
            <person name="Lipzen A."/>
            <person name="Clum A."/>
            <person name="Drula E."/>
            <person name="Henrissat B."/>
            <person name="Kohler A."/>
            <person name="Grigoriev I.V."/>
            <person name="Martin F.M."/>
            <person name="Hacquard S."/>
        </authorList>
    </citation>
    <scope>NUCLEOTIDE SEQUENCE</scope>
    <source>
        <strain evidence="8">MPI-CAGE-CH-0235</strain>
    </source>
</reference>